<proteinExistence type="predicted"/>
<dbReference type="PANTHER" id="PTHR40368:SF1">
    <property type="entry name" value="YALI0F14399P"/>
    <property type="match status" value="1"/>
</dbReference>
<dbReference type="eggNOG" id="ENOG502S2ZP">
    <property type="taxonomic scope" value="Eukaryota"/>
</dbReference>
<dbReference type="Proteomes" id="UP000018001">
    <property type="component" value="Unassembled WGS sequence"/>
</dbReference>
<feature type="signal peptide" evidence="3">
    <location>
        <begin position="1"/>
        <end position="29"/>
    </location>
</feature>
<feature type="region of interest" description="Disordered" evidence="1">
    <location>
        <begin position="125"/>
        <end position="164"/>
    </location>
</feature>
<dbReference type="OrthoDB" id="18530at2759"/>
<dbReference type="PANTHER" id="PTHR40368">
    <property type="entry name" value="YALI0F14399P"/>
    <property type="match status" value="1"/>
</dbReference>
<dbReference type="AlphaFoldDB" id="V5I0G3"/>
<protein>
    <recommendedName>
        <fullName evidence="6">Transmembrane protein</fullName>
    </recommendedName>
</protein>
<keyword evidence="2" id="KW-1133">Transmembrane helix</keyword>
<reference evidence="5" key="1">
    <citation type="journal article" date="2014" name="Genome Announc.">
        <title>Draft genome sequence of the formaldehyde-resistant fungus Byssochlamys spectabilis No. 5 (anamorph Paecilomyces variotii No. 5) (NBRC109023).</title>
        <authorList>
            <person name="Oka T."/>
            <person name="Ekino K."/>
            <person name="Fukuda K."/>
            <person name="Nomura Y."/>
        </authorList>
    </citation>
    <scope>NUCLEOTIDE SEQUENCE [LARGE SCALE GENOMIC DNA]</scope>
    <source>
        <strain evidence="5">No. 5 / NBRC 109023</strain>
    </source>
</reference>
<keyword evidence="3" id="KW-0732">Signal</keyword>
<evidence type="ECO:0000313" key="5">
    <source>
        <dbReference type="Proteomes" id="UP000018001"/>
    </source>
</evidence>
<comment type="caution">
    <text evidence="4">The sequence shown here is derived from an EMBL/GenBank/DDBJ whole genome shotgun (WGS) entry which is preliminary data.</text>
</comment>
<evidence type="ECO:0000256" key="3">
    <source>
        <dbReference type="SAM" id="SignalP"/>
    </source>
</evidence>
<evidence type="ECO:0000256" key="1">
    <source>
        <dbReference type="SAM" id="MobiDB-lite"/>
    </source>
</evidence>
<sequence length="391" mass="41378">MSFSSGVSLGSIYSLLLLLCFQLTRGVAAEKAPRAGIGGGYKYGQPIPVTCLNRTIDSGEHITDSLGKLQYIPFHTCSETNQPLALRYGVSETVTCTIDSLSDTLYHLFEYYVHSDAPLSCRVPTAPLNPSTGTGAGILSEPDDDEDDERKSKDAQSVDVLDNNGPSYTPLTVALQGTLQKSHLHIWTDMNVLVHKISSVIAPSRKKVRTAPGYVVAGTAYSVPEFDVQVDAKKASKEARAAALIENARDPWSAGHGTKVVRGEPLTFKFHVSWAEGGEGIGWTLLSANAPSSSSGTGTFIVKMFFFVMAVSVGALGALYWERSLGRGRQGWKGEGILGRPASHPRNPSGVTYGDGGRSNGYGGYGLGIANGTGTTGAGYGYGGFPSGKKD</sequence>
<evidence type="ECO:0008006" key="6">
    <source>
        <dbReference type="Google" id="ProtNLM"/>
    </source>
</evidence>
<keyword evidence="2" id="KW-0472">Membrane</keyword>
<dbReference type="InParanoid" id="V5I0G3"/>
<feature type="region of interest" description="Disordered" evidence="1">
    <location>
        <begin position="336"/>
        <end position="355"/>
    </location>
</feature>
<keyword evidence="2" id="KW-0812">Transmembrane</keyword>
<keyword evidence="5" id="KW-1185">Reference proteome</keyword>
<evidence type="ECO:0000313" key="4">
    <source>
        <dbReference type="EMBL" id="GAD95950.1"/>
    </source>
</evidence>
<organism evidence="4 5">
    <name type="scientific">Byssochlamys spectabilis (strain No. 5 / NBRC 109023)</name>
    <name type="common">Paecilomyces variotii</name>
    <dbReference type="NCBI Taxonomy" id="1356009"/>
    <lineage>
        <taxon>Eukaryota</taxon>
        <taxon>Fungi</taxon>
        <taxon>Dikarya</taxon>
        <taxon>Ascomycota</taxon>
        <taxon>Pezizomycotina</taxon>
        <taxon>Eurotiomycetes</taxon>
        <taxon>Eurotiomycetidae</taxon>
        <taxon>Eurotiales</taxon>
        <taxon>Thermoascaceae</taxon>
        <taxon>Paecilomyces</taxon>
    </lineage>
</organism>
<dbReference type="EMBL" id="BAUL01000143">
    <property type="protein sequence ID" value="GAD95950.1"/>
    <property type="molecule type" value="Genomic_DNA"/>
</dbReference>
<gene>
    <name evidence="4" type="ORF">PVAR5_4598</name>
</gene>
<evidence type="ECO:0000256" key="2">
    <source>
        <dbReference type="SAM" id="Phobius"/>
    </source>
</evidence>
<accession>V5I0G3</accession>
<dbReference type="HOGENOM" id="CLU_051199_1_0_1"/>
<feature type="chain" id="PRO_5004736150" description="Transmembrane protein" evidence="3">
    <location>
        <begin position="30"/>
        <end position="391"/>
    </location>
</feature>
<feature type="transmembrane region" description="Helical" evidence="2">
    <location>
        <begin position="300"/>
        <end position="321"/>
    </location>
</feature>
<name>V5I0G3_BYSSN</name>